<proteinExistence type="predicted"/>
<evidence type="ECO:0000313" key="3">
    <source>
        <dbReference type="Proteomes" id="UP000539372"/>
    </source>
</evidence>
<dbReference type="InterPro" id="IPR036425">
    <property type="entry name" value="MoaB/Mog-like_dom_sf"/>
</dbReference>
<dbReference type="PANTHER" id="PTHR13939">
    <property type="entry name" value="NICOTINAMIDE-NUCLEOTIDE AMIDOHYDROLASE PNCC"/>
    <property type="match status" value="1"/>
</dbReference>
<dbReference type="InterPro" id="IPR001453">
    <property type="entry name" value="MoaB/Mog_dom"/>
</dbReference>
<organism evidence="2 3">
    <name type="scientific">Pacificispira spongiicola</name>
    <dbReference type="NCBI Taxonomy" id="2729598"/>
    <lineage>
        <taxon>Bacteria</taxon>
        <taxon>Pseudomonadati</taxon>
        <taxon>Pseudomonadota</taxon>
        <taxon>Alphaproteobacteria</taxon>
        <taxon>Rhodospirillales</taxon>
        <taxon>Rhodospirillaceae</taxon>
        <taxon>Pacificispira</taxon>
    </lineage>
</organism>
<dbReference type="SMART" id="SM00852">
    <property type="entry name" value="MoCF_biosynth"/>
    <property type="match status" value="1"/>
</dbReference>
<feature type="domain" description="MoaB/Mog" evidence="1">
    <location>
        <begin position="7"/>
        <end position="170"/>
    </location>
</feature>
<comment type="caution">
    <text evidence="2">The sequence shown here is derived from an EMBL/GenBank/DDBJ whole genome shotgun (WGS) entry which is preliminary data.</text>
</comment>
<dbReference type="SUPFAM" id="SSF53218">
    <property type="entry name" value="Molybdenum cofactor biosynthesis proteins"/>
    <property type="match status" value="1"/>
</dbReference>
<sequence>MASVRAAVIVIGDEVLSGRTHDKNLPYIAETLSAIGIGLGEARIIPDDPAVIVRTVREMSAGFDYVFTTGGIGPTHDDITADCVAEAFGVPIGENAEARRRLEVHYADTGLELNAARLRMARIPEGAELIDNPVSAAPGFRIGNVHVMAGVPRIMQAMLSGILPTLKGGAPLLSISVRSPLQEGKAAESLGKLAQAMPDLSFGSYPAWTSTAFQLTIVVRGSDPTRLEAGAAAVESLIRDLGEVPERLGDS</sequence>
<dbReference type="AlphaFoldDB" id="A0A7Y0HGV5"/>
<keyword evidence="3" id="KW-1185">Reference proteome</keyword>
<dbReference type="InterPro" id="IPR050101">
    <property type="entry name" value="CinA"/>
</dbReference>
<dbReference type="Gene3D" id="3.40.980.10">
    <property type="entry name" value="MoaB/Mog-like domain"/>
    <property type="match status" value="1"/>
</dbReference>
<protein>
    <submittedName>
        <fullName evidence="2">Competence/damage-inducible protein A</fullName>
    </submittedName>
</protein>
<dbReference type="EMBL" id="JABBNT010000003">
    <property type="protein sequence ID" value="NMM44754.1"/>
    <property type="molecule type" value="Genomic_DNA"/>
</dbReference>
<name>A0A7Y0HGV5_9PROT</name>
<dbReference type="InterPro" id="IPR056596">
    <property type="entry name" value="FLAD1_M"/>
</dbReference>
<dbReference type="Proteomes" id="UP000539372">
    <property type="component" value="Unassembled WGS sequence"/>
</dbReference>
<evidence type="ECO:0000313" key="2">
    <source>
        <dbReference type="EMBL" id="NMM44754.1"/>
    </source>
</evidence>
<dbReference type="CDD" id="cd00885">
    <property type="entry name" value="cinA"/>
    <property type="match status" value="1"/>
</dbReference>
<dbReference type="PANTHER" id="PTHR13939:SF0">
    <property type="entry name" value="NMN AMIDOHYDROLASE-LIKE PROTEIN YFAY"/>
    <property type="match status" value="1"/>
</dbReference>
<evidence type="ECO:0000259" key="1">
    <source>
        <dbReference type="SMART" id="SM00852"/>
    </source>
</evidence>
<dbReference type="RefSeq" id="WP_169625154.1">
    <property type="nucleotide sequence ID" value="NZ_JABBNT010000003.1"/>
</dbReference>
<accession>A0A7Y0HGV5</accession>
<gene>
    <name evidence="2" type="ORF">HH303_09715</name>
</gene>
<dbReference type="Pfam" id="PF00994">
    <property type="entry name" value="MoCF_biosynth"/>
    <property type="match status" value="1"/>
</dbReference>
<reference evidence="2 3" key="1">
    <citation type="submission" date="2020-04" db="EMBL/GenBank/DDBJ databases">
        <title>Rhodospirillaceae bacterium KN72 isolated from deep sea.</title>
        <authorList>
            <person name="Zhang D.-C."/>
        </authorList>
    </citation>
    <scope>NUCLEOTIDE SEQUENCE [LARGE SCALE GENOMIC DNA]</scope>
    <source>
        <strain evidence="2 3">KN72</strain>
    </source>
</reference>
<dbReference type="Pfam" id="PF24102">
    <property type="entry name" value="FLAD1_M"/>
    <property type="match status" value="1"/>
</dbReference>